<sequence length="142" mass="14985">MRKNKWWTAKQEIAAFRAHIKNLPPTTPRAYTLSKASLDALMAQNGGLDGLRIYIGCKTVEDIMVPTITIVGTQLINGMHCDFGIPPFIGDPSDLSAARSGSVSIAAKNGGGEDEFPDDPGIGDPEPCPAMCGPDNALNSGD</sequence>
<comment type="caution">
    <text evidence="2">The sequence shown here is derived from an EMBL/GenBank/DDBJ whole genome shotgun (WGS) entry which is preliminary data.</text>
</comment>
<evidence type="ECO:0000313" key="2">
    <source>
        <dbReference type="EMBL" id="RXK83576.1"/>
    </source>
</evidence>
<protein>
    <submittedName>
        <fullName evidence="2">Uncharacterized protein</fullName>
    </submittedName>
</protein>
<accession>A0A4Q1D6G8</accession>
<dbReference type="OrthoDB" id="1440507at2"/>
<dbReference type="AlphaFoldDB" id="A0A4Q1D6G8"/>
<name>A0A4Q1D6G8_9BACT</name>
<gene>
    <name evidence="2" type="ORF">ESB13_15925</name>
</gene>
<organism evidence="2 3">
    <name type="scientific">Filimonas effusa</name>
    <dbReference type="NCBI Taxonomy" id="2508721"/>
    <lineage>
        <taxon>Bacteria</taxon>
        <taxon>Pseudomonadati</taxon>
        <taxon>Bacteroidota</taxon>
        <taxon>Chitinophagia</taxon>
        <taxon>Chitinophagales</taxon>
        <taxon>Chitinophagaceae</taxon>
        <taxon>Filimonas</taxon>
    </lineage>
</organism>
<evidence type="ECO:0000256" key="1">
    <source>
        <dbReference type="SAM" id="MobiDB-lite"/>
    </source>
</evidence>
<dbReference type="RefSeq" id="WP_129004628.1">
    <property type="nucleotide sequence ID" value="NZ_SDHZ01000002.1"/>
</dbReference>
<evidence type="ECO:0000313" key="3">
    <source>
        <dbReference type="Proteomes" id="UP000290545"/>
    </source>
</evidence>
<proteinExistence type="predicted"/>
<reference evidence="2 3" key="1">
    <citation type="submission" date="2019-01" db="EMBL/GenBank/DDBJ databases">
        <title>Filimonas sp. strain TTM-71.</title>
        <authorList>
            <person name="Chen W.-M."/>
        </authorList>
    </citation>
    <scope>NUCLEOTIDE SEQUENCE [LARGE SCALE GENOMIC DNA]</scope>
    <source>
        <strain evidence="2 3">TTM-71</strain>
    </source>
</reference>
<keyword evidence="3" id="KW-1185">Reference proteome</keyword>
<feature type="region of interest" description="Disordered" evidence="1">
    <location>
        <begin position="100"/>
        <end position="142"/>
    </location>
</feature>
<dbReference type="Proteomes" id="UP000290545">
    <property type="component" value="Unassembled WGS sequence"/>
</dbReference>
<dbReference type="EMBL" id="SDHZ01000002">
    <property type="protein sequence ID" value="RXK83576.1"/>
    <property type="molecule type" value="Genomic_DNA"/>
</dbReference>